<name>A0A2U8PDC2_9BRAD</name>
<dbReference type="RefSeq" id="WP_080670137.1">
    <property type="nucleotide sequence ID" value="NZ_AP021854.1"/>
</dbReference>
<accession>A0A2U8PDC2</accession>
<comment type="similarity">
    <text evidence="5">Belongs to the Omp25/RopB family.</text>
</comment>
<evidence type="ECO:0000313" key="7">
    <source>
        <dbReference type="EMBL" id="AWL95761.1"/>
    </source>
</evidence>
<dbReference type="InterPro" id="IPR027385">
    <property type="entry name" value="Beta-barrel_OMP"/>
</dbReference>
<protein>
    <submittedName>
        <fullName evidence="7">Porin family protein</fullName>
    </submittedName>
</protein>
<organism evidence="7 8">
    <name type="scientific">Bradyrhizobium ottawaense</name>
    <dbReference type="NCBI Taxonomy" id="931866"/>
    <lineage>
        <taxon>Bacteria</taxon>
        <taxon>Pseudomonadati</taxon>
        <taxon>Pseudomonadota</taxon>
        <taxon>Alphaproteobacteria</taxon>
        <taxon>Hyphomicrobiales</taxon>
        <taxon>Nitrobacteraceae</taxon>
        <taxon>Bradyrhizobium</taxon>
    </lineage>
</organism>
<evidence type="ECO:0000259" key="6">
    <source>
        <dbReference type="Pfam" id="PF13505"/>
    </source>
</evidence>
<dbReference type="InterPro" id="IPR051692">
    <property type="entry name" value="OMP-like"/>
</dbReference>
<dbReference type="PANTHER" id="PTHR34001:SF3">
    <property type="entry name" value="BLL7405 PROTEIN"/>
    <property type="match status" value="1"/>
</dbReference>
<reference evidence="7 8" key="2">
    <citation type="journal article" date="2017" name="Syst. Appl. Microbiol.">
        <title>Soybeans inoculated with root zone soils of Canadian native legumes harbour diverse and novel Bradyrhizobium spp. that possess agricultural potential.</title>
        <authorList>
            <person name="Bromfield E.S.P."/>
            <person name="Cloutier S."/>
            <person name="Tambong J.T."/>
            <person name="Tran Thi T.V."/>
        </authorList>
    </citation>
    <scope>NUCLEOTIDE SEQUENCE [LARGE SCALE GENOMIC DNA]</scope>
    <source>
        <strain evidence="7 8">OO99</strain>
    </source>
</reference>
<keyword evidence="4" id="KW-0998">Cell outer membrane</keyword>
<evidence type="ECO:0000256" key="1">
    <source>
        <dbReference type="ARBA" id="ARBA00004442"/>
    </source>
</evidence>
<dbReference type="PANTHER" id="PTHR34001">
    <property type="entry name" value="BLL7405 PROTEIN"/>
    <property type="match status" value="1"/>
</dbReference>
<dbReference type="GO" id="GO:0009279">
    <property type="term" value="C:cell outer membrane"/>
    <property type="evidence" value="ECO:0007669"/>
    <property type="project" value="UniProtKB-SubCell"/>
</dbReference>
<keyword evidence="3" id="KW-0472">Membrane</keyword>
<evidence type="ECO:0000256" key="5">
    <source>
        <dbReference type="ARBA" id="ARBA00038306"/>
    </source>
</evidence>
<dbReference type="Gene3D" id="2.40.160.20">
    <property type="match status" value="1"/>
</dbReference>
<dbReference type="OrthoDB" id="8455142at2"/>
<evidence type="ECO:0000313" key="8">
    <source>
        <dbReference type="Proteomes" id="UP000215703"/>
    </source>
</evidence>
<evidence type="ECO:0000256" key="4">
    <source>
        <dbReference type="ARBA" id="ARBA00023237"/>
    </source>
</evidence>
<dbReference type="InterPro" id="IPR011250">
    <property type="entry name" value="OMP/PagP_B-barrel"/>
</dbReference>
<dbReference type="AlphaFoldDB" id="A0A2U8PDC2"/>
<evidence type="ECO:0000256" key="2">
    <source>
        <dbReference type="ARBA" id="ARBA00022729"/>
    </source>
</evidence>
<keyword evidence="2" id="KW-0732">Signal</keyword>
<dbReference type="KEGG" id="bot:CIT37_29185"/>
<evidence type="ECO:0000256" key="3">
    <source>
        <dbReference type="ARBA" id="ARBA00023136"/>
    </source>
</evidence>
<proteinExistence type="inferred from homology"/>
<sequence length="311" mass="32664">MQRQHDLRISGALESRRGRPVRRVLAAVAVLASVASGAEAADQSPSLFTKARTADPSPSWTGFYVGGNVGGAWANRSVVFTSDAASAFLFNPGVPLVAPFAGQVALSAHDFSMNGVTGGLQAGYNWQLGGKWLVGVEGDLSASSLRGSGRETAPILPPAFTQTISAEQKIDWWGSIRGRFGALVSPSVLLYGTGGFAFGRVATFDDYIVNGPPGGFSISVSGTSFACTTGLTCFTGSNSRIQTGWTLGGGGEWRFAPRWSFKAEYLYVDLGKSSVTANALATGIGPNLSRYTANFGRADFHVARVGVNYHF</sequence>
<reference evidence="7 8" key="1">
    <citation type="journal article" date="2014" name="Int. J. Syst. Evol. Microbiol.">
        <title>Bradyrhizobium ottawaense sp. nov., a symbiotic nitrogen fixing bacterium from root nodules of soybeans in Canada.</title>
        <authorList>
            <person name="Yu X."/>
            <person name="Cloutier S."/>
            <person name="Tambong J.T."/>
            <person name="Bromfield E.S."/>
        </authorList>
    </citation>
    <scope>NUCLEOTIDE SEQUENCE [LARGE SCALE GENOMIC DNA]</scope>
    <source>
        <strain evidence="7 8">OO99</strain>
    </source>
</reference>
<feature type="domain" description="Outer membrane protein beta-barrel" evidence="6">
    <location>
        <begin position="38"/>
        <end position="311"/>
    </location>
</feature>
<dbReference type="Pfam" id="PF13505">
    <property type="entry name" value="OMP_b-brl"/>
    <property type="match status" value="1"/>
</dbReference>
<dbReference type="EMBL" id="CP029425">
    <property type="protein sequence ID" value="AWL95761.1"/>
    <property type="molecule type" value="Genomic_DNA"/>
</dbReference>
<dbReference type="Proteomes" id="UP000215703">
    <property type="component" value="Chromosome"/>
</dbReference>
<gene>
    <name evidence="7" type="ORF">CIT37_29185</name>
</gene>
<dbReference type="SUPFAM" id="SSF56925">
    <property type="entry name" value="OMPA-like"/>
    <property type="match status" value="1"/>
</dbReference>
<comment type="subcellular location">
    <subcellularLocation>
        <location evidence="1">Cell outer membrane</location>
    </subcellularLocation>
</comment>